<sequence>MLQHSESDDHSPVNVIQFQDKNTEIESEALWDKEDTQQEYHIQINSDRILDIFQSIETQIDPFTCVFKTNQQMIVMYKQKLPLLKKLGYLICKSETKYCIILIKLENQNSLFIKSLKGDSEINDSIMKKIGNAIYQFSDKNQHLSHIDEIMQVQIYIRHEDSRFNPFHLDSLSVAMIYKYLQDKIEIPEQITMKQIYNLIEKEHENIKREPLLIKQQQVSQFHIFTIERFIFNKIYDQMMNHYIEKLQERQSQVDLKKMQLREKYSKEDLIKSLEIKNQYLPNSEIPYFEAINELTMINLYKTPTEMLKQFQYVLVLIRGVAFECNQKEEIIAMDDELPILIWVALMSDIANLYAKIYFVDDYIQEIENEKRILTNLRVSLDYISKEWKL</sequence>
<dbReference type="PROSITE" id="PS51205">
    <property type="entry name" value="VPS9"/>
    <property type="match status" value="1"/>
</dbReference>
<feature type="domain" description="VPS9" evidence="1">
    <location>
        <begin position="234"/>
        <end position="390"/>
    </location>
</feature>
<keyword evidence="3" id="KW-1185">Reference proteome</keyword>
<evidence type="ECO:0000313" key="3">
    <source>
        <dbReference type="Proteomes" id="UP000683925"/>
    </source>
</evidence>
<reference evidence="2" key="1">
    <citation type="submission" date="2021-01" db="EMBL/GenBank/DDBJ databases">
        <authorList>
            <consortium name="Genoscope - CEA"/>
            <person name="William W."/>
        </authorList>
    </citation>
    <scope>NUCLEOTIDE SEQUENCE</scope>
</reference>
<dbReference type="InterPro" id="IPR003123">
    <property type="entry name" value="VPS9"/>
</dbReference>
<organism evidence="2 3">
    <name type="scientific">Paramecium octaurelia</name>
    <dbReference type="NCBI Taxonomy" id="43137"/>
    <lineage>
        <taxon>Eukaryota</taxon>
        <taxon>Sar</taxon>
        <taxon>Alveolata</taxon>
        <taxon>Ciliophora</taxon>
        <taxon>Intramacronucleata</taxon>
        <taxon>Oligohymenophorea</taxon>
        <taxon>Peniculida</taxon>
        <taxon>Parameciidae</taxon>
        <taxon>Paramecium</taxon>
    </lineage>
</organism>
<protein>
    <recommendedName>
        <fullName evidence="1">VPS9 domain-containing protein</fullName>
    </recommendedName>
</protein>
<dbReference type="AlphaFoldDB" id="A0A8S1VQU4"/>
<dbReference type="Proteomes" id="UP000683925">
    <property type="component" value="Unassembled WGS sequence"/>
</dbReference>
<dbReference type="Pfam" id="PF02204">
    <property type="entry name" value="VPS9"/>
    <property type="match status" value="1"/>
</dbReference>
<dbReference type="EMBL" id="CAJJDP010000070">
    <property type="protein sequence ID" value="CAD8178773.1"/>
    <property type="molecule type" value="Genomic_DNA"/>
</dbReference>
<dbReference type="OrthoDB" id="300289at2759"/>
<evidence type="ECO:0000259" key="1">
    <source>
        <dbReference type="PROSITE" id="PS51205"/>
    </source>
</evidence>
<name>A0A8S1VQU4_PAROT</name>
<evidence type="ECO:0000313" key="2">
    <source>
        <dbReference type="EMBL" id="CAD8178773.1"/>
    </source>
</evidence>
<comment type="caution">
    <text evidence="2">The sequence shown here is derived from an EMBL/GenBank/DDBJ whole genome shotgun (WGS) entry which is preliminary data.</text>
</comment>
<dbReference type="OMA" id="WDKEDTQ"/>
<accession>A0A8S1VQU4</accession>
<proteinExistence type="predicted"/>
<gene>
    <name evidence="2" type="ORF">POCTA_138.1.T0710251</name>
</gene>